<dbReference type="RefSeq" id="WP_251937250.1">
    <property type="nucleotide sequence ID" value="NZ_CP098747.1"/>
</dbReference>
<sequence>MILVYHLILLLLFTLITYAALSDLRDFTIPNFVSITIVILYPLMIMTSPDNIDWVGSLIVALSVLVIGFIFFSLRLFGAGDIKMIAALSLWAGPSLVTNFLFVTVIAGGLLVLLIISREGLRQAFEGTGFARGIRFAFQSKTQVPYGVAVAFGGMSILMSYEKIIGIST</sequence>
<keyword evidence="2" id="KW-1003">Cell membrane</keyword>
<proteinExistence type="predicted"/>
<evidence type="ECO:0000313" key="9">
    <source>
        <dbReference type="Proteomes" id="UP001056291"/>
    </source>
</evidence>
<name>A0ABY4W7X2_9PROT</name>
<keyword evidence="9" id="KW-1185">Reference proteome</keyword>
<keyword evidence="3 6" id="KW-0812">Transmembrane</keyword>
<feature type="transmembrane region" description="Helical" evidence="6">
    <location>
        <begin position="29"/>
        <end position="47"/>
    </location>
</feature>
<organism evidence="8 9">
    <name type="scientific">Sneathiella marina</name>
    <dbReference type="NCBI Taxonomy" id="2950108"/>
    <lineage>
        <taxon>Bacteria</taxon>
        <taxon>Pseudomonadati</taxon>
        <taxon>Pseudomonadota</taxon>
        <taxon>Alphaproteobacteria</taxon>
        <taxon>Sneathiellales</taxon>
        <taxon>Sneathiellaceae</taxon>
        <taxon>Sneathiella</taxon>
    </lineage>
</organism>
<evidence type="ECO:0000256" key="3">
    <source>
        <dbReference type="ARBA" id="ARBA00022692"/>
    </source>
</evidence>
<evidence type="ECO:0000256" key="6">
    <source>
        <dbReference type="SAM" id="Phobius"/>
    </source>
</evidence>
<reference evidence="8" key="1">
    <citation type="submission" date="2022-06" db="EMBL/GenBank/DDBJ databases">
        <title>Sneathiella actinostolidae sp. nov., isolated from a sea anemonein the Western Pacific Ocean.</title>
        <authorList>
            <person name="Wei M.J."/>
        </authorList>
    </citation>
    <scope>NUCLEOTIDE SEQUENCE</scope>
    <source>
        <strain evidence="8">PHK-P5</strain>
    </source>
</reference>
<protein>
    <submittedName>
        <fullName evidence="8">Prepilin peptidase</fullName>
        <ecNumber evidence="8">3.4.23.43</ecNumber>
    </submittedName>
</protein>
<dbReference type="EMBL" id="CP098747">
    <property type="protein sequence ID" value="USG62941.1"/>
    <property type="molecule type" value="Genomic_DNA"/>
</dbReference>
<dbReference type="Proteomes" id="UP001056291">
    <property type="component" value="Chromosome"/>
</dbReference>
<keyword evidence="5 6" id="KW-0472">Membrane</keyword>
<feature type="transmembrane region" description="Helical" evidence="6">
    <location>
        <begin position="96"/>
        <end position="116"/>
    </location>
</feature>
<accession>A0ABY4W7X2</accession>
<keyword evidence="4 6" id="KW-1133">Transmembrane helix</keyword>
<dbReference type="InterPro" id="IPR000045">
    <property type="entry name" value="Prepilin_IV_endopep_pep"/>
</dbReference>
<dbReference type="PANTHER" id="PTHR36506">
    <property type="entry name" value="PREFLAGELLIN PEPTIDASE"/>
    <property type="match status" value="1"/>
</dbReference>
<gene>
    <name evidence="8" type="ORF">NBZ79_08115</name>
</gene>
<dbReference type="PANTHER" id="PTHR36506:SF1">
    <property type="entry name" value="PREFLAGELLIN PEPTIDASE"/>
    <property type="match status" value="1"/>
</dbReference>
<keyword evidence="8" id="KW-0378">Hydrolase</keyword>
<feature type="transmembrane region" description="Helical" evidence="6">
    <location>
        <begin position="54"/>
        <end position="76"/>
    </location>
</feature>
<dbReference type="Pfam" id="PF01478">
    <property type="entry name" value="Peptidase_A24"/>
    <property type="match status" value="1"/>
</dbReference>
<evidence type="ECO:0000256" key="2">
    <source>
        <dbReference type="ARBA" id="ARBA00022475"/>
    </source>
</evidence>
<dbReference type="EC" id="3.4.23.43" evidence="8"/>
<dbReference type="Gene3D" id="1.20.120.1220">
    <property type="match status" value="1"/>
</dbReference>
<evidence type="ECO:0000256" key="1">
    <source>
        <dbReference type="ARBA" id="ARBA00004651"/>
    </source>
</evidence>
<evidence type="ECO:0000259" key="7">
    <source>
        <dbReference type="Pfam" id="PF01478"/>
    </source>
</evidence>
<evidence type="ECO:0000256" key="4">
    <source>
        <dbReference type="ARBA" id="ARBA00022989"/>
    </source>
</evidence>
<dbReference type="InterPro" id="IPR052218">
    <property type="entry name" value="Preflagellin_Peptidase"/>
</dbReference>
<dbReference type="GO" id="GO:0004190">
    <property type="term" value="F:aspartic-type endopeptidase activity"/>
    <property type="evidence" value="ECO:0007669"/>
    <property type="project" value="UniProtKB-EC"/>
</dbReference>
<comment type="subcellular location">
    <subcellularLocation>
        <location evidence="1">Cell membrane</location>
        <topology evidence="1">Multi-pass membrane protein</topology>
    </subcellularLocation>
</comment>
<feature type="domain" description="Prepilin type IV endopeptidase peptidase" evidence="7">
    <location>
        <begin position="10"/>
        <end position="112"/>
    </location>
</feature>
<evidence type="ECO:0000256" key="5">
    <source>
        <dbReference type="ARBA" id="ARBA00023136"/>
    </source>
</evidence>
<evidence type="ECO:0000313" key="8">
    <source>
        <dbReference type="EMBL" id="USG62941.1"/>
    </source>
</evidence>